<protein>
    <submittedName>
        <fullName evidence="5">Glutamate dehydrogenase 2</fullName>
    </submittedName>
</protein>
<comment type="similarity">
    <text evidence="1">Belongs to the Glu/Leu/Phe/Val dehydrogenases family.</text>
</comment>
<evidence type="ECO:0000256" key="3">
    <source>
        <dbReference type="SAM" id="MobiDB-lite"/>
    </source>
</evidence>
<feature type="region of interest" description="Disordered" evidence="3">
    <location>
        <begin position="1"/>
        <end position="30"/>
    </location>
</feature>
<organism evidence="5 6">
    <name type="scientific">Myotis myotis</name>
    <name type="common">Greater mouse-eared bat</name>
    <name type="synonym">Vespertilio myotis</name>
    <dbReference type="NCBI Taxonomy" id="51298"/>
    <lineage>
        <taxon>Eukaryota</taxon>
        <taxon>Metazoa</taxon>
        <taxon>Chordata</taxon>
        <taxon>Craniata</taxon>
        <taxon>Vertebrata</taxon>
        <taxon>Euteleostomi</taxon>
        <taxon>Mammalia</taxon>
        <taxon>Eutheria</taxon>
        <taxon>Laurasiatheria</taxon>
        <taxon>Chiroptera</taxon>
        <taxon>Yangochiroptera</taxon>
        <taxon>Vespertilionidae</taxon>
        <taxon>Myotis</taxon>
    </lineage>
</organism>
<dbReference type="InterPro" id="IPR046346">
    <property type="entry name" value="Aminoacid_DH-like_N_sf"/>
</dbReference>
<dbReference type="GO" id="GO:0004352">
    <property type="term" value="F:glutamate dehydrogenase (NAD+) activity"/>
    <property type="evidence" value="ECO:0007669"/>
    <property type="project" value="TreeGrafter"/>
</dbReference>
<dbReference type="GO" id="GO:0005739">
    <property type="term" value="C:mitochondrion"/>
    <property type="evidence" value="ECO:0007669"/>
    <property type="project" value="TreeGrafter"/>
</dbReference>
<proteinExistence type="inferred from homology"/>
<sequence>MENTVIENLKTRESEEQKQKQVHGIRHPDDHQALGAKAGVNINPNKYTDNELEKITRRFIMELAKNGFIGPGTDMSASGMSMAYIMECVGRPIMCTAMKYRLGLDLRRDAYVNAIEKVYSEAGVTFT</sequence>
<dbReference type="InterPro" id="IPR006097">
    <property type="entry name" value="Glu/Leu/Phe/Val/Trp_DH_dimer"/>
</dbReference>
<comment type="caution">
    <text evidence="5">The sequence shown here is derived from an EMBL/GenBank/DDBJ whole genome shotgun (WGS) entry which is preliminary data.</text>
</comment>
<keyword evidence="6" id="KW-1185">Reference proteome</keyword>
<dbReference type="AlphaFoldDB" id="A0A7J7Z301"/>
<evidence type="ECO:0000259" key="4">
    <source>
        <dbReference type="Pfam" id="PF02812"/>
    </source>
</evidence>
<name>A0A7J7Z301_MYOMY</name>
<gene>
    <name evidence="5" type="ORF">mMyoMyo1_005737</name>
</gene>
<feature type="domain" description="Glutamate/phenylalanine/leucine/valine/L-tryptophan dehydrogenase dimerisation" evidence="4">
    <location>
        <begin position="35"/>
        <end position="82"/>
    </location>
</feature>
<dbReference type="PANTHER" id="PTHR11606:SF13">
    <property type="entry name" value="GLUTAMATE DEHYDROGENASE 1, MITOCHONDRIAL"/>
    <property type="match status" value="1"/>
</dbReference>
<evidence type="ECO:0000313" key="5">
    <source>
        <dbReference type="EMBL" id="KAF6368544.1"/>
    </source>
</evidence>
<keyword evidence="2" id="KW-0560">Oxidoreductase</keyword>
<dbReference type="Proteomes" id="UP000527355">
    <property type="component" value="Unassembled WGS sequence"/>
</dbReference>
<dbReference type="Gene3D" id="3.40.50.10860">
    <property type="entry name" value="Leucine Dehydrogenase, chain A, domain 1"/>
    <property type="match status" value="1"/>
</dbReference>
<dbReference type="Pfam" id="PF02812">
    <property type="entry name" value="ELFV_dehydrog_N"/>
    <property type="match status" value="1"/>
</dbReference>
<evidence type="ECO:0000256" key="2">
    <source>
        <dbReference type="ARBA" id="ARBA00023002"/>
    </source>
</evidence>
<evidence type="ECO:0000313" key="6">
    <source>
        <dbReference type="Proteomes" id="UP000527355"/>
    </source>
</evidence>
<accession>A0A7J7Z301</accession>
<reference evidence="5 6" key="1">
    <citation type="journal article" date="2020" name="Nature">
        <title>Six reference-quality genomes reveal evolution of bat adaptations.</title>
        <authorList>
            <person name="Jebb D."/>
            <person name="Huang Z."/>
            <person name="Pippel M."/>
            <person name="Hughes G.M."/>
            <person name="Lavrichenko K."/>
            <person name="Devanna P."/>
            <person name="Winkler S."/>
            <person name="Jermiin L.S."/>
            <person name="Skirmuntt E.C."/>
            <person name="Katzourakis A."/>
            <person name="Burkitt-Gray L."/>
            <person name="Ray D.A."/>
            <person name="Sullivan K.A.M."/>
            <person name="Roscito J.G."/>
            <person name="Kirilenko B.M."/>
            <person name="Davalos L.M."/>
            <person name="Corthals A.P."/>
            <person name="Power M.L."/>
            <person name="Jones G."/>
            <person name="Ransome R.D."/>
            <person name="Dechmann D.K.N."/>
            <person name="Locatelli A.G."/>
            <person name="Puechmaille S.J."/>
            <person name="Fedrigo O."/>
            <person name="Jarvis E.D."/>
            <person name="Hiller M."/>
            <person name="Vernes S.C."/>
            <person name="Myers E.W."/>
            <person name="Teeling E.C."/>
        </authorList>
    </citation>
    <scope>NUCLEOTIDE SEQUENCE [LARGE SCALE GENOMIC DNA]</scope>
    <source>
        <strain evidence="5">MMyoMyo1</strain>
        <tissue evidence="5">Flight muscle</tissue>
    </source>
</reference>
<dbReference type="SUPFAM" id="SSF53223">
    <property type="entry name" value="Aminoacid dehydrogenase-like, N-terminal domain"/>
    <property type="match status" value="1"/>
</dbReference>
<evidence type="ECO:0000256" key="1">
    <source>
        <dbReference type="ARBA" id="ARBA00006382"/>
    </source>
</evidence>
<dbReference type="EMBL" id="JABWUV010000003">
    <property type="protein sequence ID" value="KAF6368544.1"/>
    <property type="molecule type" value="Genomic_DNA"/>
</dbReference>
<feature type="compositionally biased region" description="Basic and acidic residues" evidence="3">
    <location>
        <begin position="9"/>
        <end position="19"/>
    </location>
</feature>
<dbReference type="PANTHER" id="PTHR11606">
    <property type="entry name" value="GLUTAMATE DEHYDROGENASE"/>
    <property type="match status" value="1"/>
</dbReference>
<dbReference type="GO" id="GO:0006538">
    <property type="term" value="P:L-glutamate catabolic process"/>
    <property type="evidence" value="ECO:0007669"/>
    <property type="project" value="TreeGrafter"/>
</dbReference>